<protein>
    <submittedName>
        <fullName evidence="1">Asparaginase</fullName>
    </submittedName>
</protein>
<reference evidence="1 2" key="1">
    <citation type="submission" date="2019-03" db="EMBL/GenBank/DDBJ databases">
        <title>Jiella endophytica sp. nov., a novel endophytic bacterium isolated from root of Ficus microcarpa Linn. f.</title>
        <authorList>
            <person name="Tuo L."/>
        </authorList>
    </citation>
    <scope>NUCLEOTIDE SEQUENCE [LARGE SCALE GENOMIC DNA]</scope>
    <source>
        <strain evidence="1 2">CBS5Q-3</strain>
    </source>
</reference>
<proteinExistence type="predicted"/>
<dbReference type="Proteomes" id="UP000298179">
    <property type="component" value="Unassembled WGS sequence"/>
</dbReference>
<dbReference type="Pfam" id="PF06089">
    <property type="entry name" value="Asparaginase_II"/>
    <property type="match status" value="1"/>
</dbReference>
<accession>A0A4Y8RIP1</accession>
<dbReference type="PANTHER" id="PTHR42110:SF1">
    <property type="entry name" value="L-ASPARAGINASE, PUTATIVE (AFU_ORTHOLOGUE AFUA_3G11890)-RELATED"/>
    <property type="match status" value="1"/>
</dbReference>
<evidence type="ECO:0000313" key="1">
    <source>
        <dbReference type="EMBL" id="TFF22895.1"/>
    </source>
</evidence>
<dbReference type="InterPro" id="IPR010349">
    <property type="entry name" value="Asparaginase_II"/>
</dbReference>
<keyword evidence="2" id="KW-1185">Reference proteome</keyword>
<comment type="caution">
    <text evidence="1">The sequence shown here is derived from an EMBL/GenBank/DDBJ whole genome shotgun (WGS) entry which is preliminary data.</text>
</comment>
<dbReference type="EMBL" id="SOZD01000003">
    <property type="protein sequence ID" value="TFF22895.1"/>
    <property type="molecule type" value="Genomic_DNA"/>
</dbReference>
<dbReference type="RefSeq" id="WP_134761996.1">
    <property type="nucleotide sequence ID" value="NZ_SOZD01000003.1"/>
</dbReference>
<dbReference type="OrthoDB" id="9780674at2"/>
<gene>
    <name evidence="1" type="ORF">E3C22_10585</name>
</gene>
<dbReference type="PANTHER" id="PTHR42110">
    <property type="entry name" value="L-ASPARAGINASE, PUTATIVE (AFU_ORTHOLOGUE AFUA_3G11890)-RELATED"/>
    <property type="match status" value="1"/>
</dbReference>
<organism evidence="1 2">
    <name type="scientific">Jiella endophytica</name>
    <dbReference type="NCBI Taxonomy" id="2558362"/>
    <lineage>
        <taxon>Bacteria</taxon>
        <taxon>Pseudomonadati</taxon>
        <taxon>Pseudomonadota</taxon>
        <taxon>Alphaproteobacteria</taxon>
        <taxon>Hyphomicrobiales</taxon>
        <taxon>Aurantimonadaceae</taxon>
        <taxon>Jiella</taxon>
    </lineage>
</organism>
<evidence type="ECO:0000313" key="2">
    <source>
        <dbReference type="Proteomes" id="UP000298179"/>
    </source>
</evidence>
<name>A0A4Y8RIP1_9HYPH</name>
<dbReference type="AlphaFoldDB" id="A0A4Y8RIP1"/>
<sequence>MQNPVLVEVTRGELVESCHRGAFALVDGEGRLVAGVGDLDRPVFPRSAVKLLQAIPLIETGAAARFGLTDKDLSLACASHSGEPEHLRRAAAMLAKAGLDETALECGPEWPGEPEISRDMARRGETPCQLHNNCSGKHAGFLLTTVHRGETAAGYVGPNHPAQIRVKAVLEDLTGHSLNVDVCGTDGCSIPTYATPLRDLAGAFAKIVSGRGIEPQRAEAGQALMRACMAEPFEMSGTGRACMTMMQAAPGRVFVKTGAEGVFCGALPELGLGFALKIDDGAKRASEALAAAVLAKALETADAELSGVFSAMATAPLQNKRGTLTGEVRAVLPDL</sequence>